<feature type="compositionally biased region" description="Basic residues" evidence="1">
    <location>
        <begin position="743"/>
        <end position="752"/>
    </location>
</feature>
<feature type="region of interest" description="Disordered" evidence="1">
    <location>
        <begin position="637"/>
        <end position="793"/>
    </location>
</feature>
<dbReference type="STRING" id="1051890.A0A3N4LDU4"/>
<feature type="region of interest" description="Disordered" evidence="1">
    <location>
        <begin position="966"/>
        <end position="1003"/>
    </location>
</feature>
<feature type="compositionally biased region" description="Low complexity" evidence="1">
    <location>
        <begin position="247"/>
        <end position="261"/>
    </location>
</feature>
<feature type="compositionally biased region" description="Polar residues" evidence="1">
    <location>
        <begin position="220"/>
        <end position="239"/>
    </location>
</feature>
<feature type="region of interest" description="Disordered" evidence="1">
    <location>
        <begin position="217"/>
        <end position="261"/>
    </location>
</feature>
<feature type="region of interest" description="Disordered" evidence="1">
    <location>
        <begin position="1027"/>
        <end position="1062"/>
    </location>
</feature>
<feature type="compositionally biased region" description="Basic and acidic residues" evidence="1">
    <location>
        <begin position="686"/>
        <end position="700"/>
    </location>
</feature>
<feature type="region of interest" description="Disordered" evidence="1">
    <location>
        <begin position="320"/>
        <end position="470"/>
    </location>
</feature>
<feature type="compositionally biased region" description="Low complexity" evidence="1">
    <location>
        <begin position="917"/>
        <end position="949"/>
    </location>
</feature>
<proteinExistence type="predicted"/>
<dbReference type="AlphaFoldDB" id="A0A3N4LDU4"/>
<dbReference type="EMBL" id="ML121582">
    <property type="protein sequence ID" value="RPB19878.1"/>
    <property type="molecule type" value="Genomic_DNA"/>
</dbReference>
<feature type="compositionally biased region" description="Pro residues" evidence="1">
    <location>
        <begin position="1033"/>
        <end position="1044"/>
    </location>
</feature>
<organism evidence="2 3">
    <name type="scientific">Terfezia boudieri ATCC MYA-4762</name>
    <dbReference type="NCBI Taxonomy" id="1051890"/>
    <lineage>
        <taxon>Eukaryota</taxon>
        <taxon>Fungi</taxon>
        <taxon>Dikarya</taxon>
        <taxon>Ascomycota</taxon>
        <taxon>Pezizomycotina</taxon>
        <taxon>Pezizomycetes</taxon>
        <taxon>Pezizales</taxon>
        <taxon>Pezizaceae</taxon>
        <taxon>Terfezia</taxon>
    </lineage>
</organism>
<evidence type="ECO:0000313" key="3">
    <source>
        <dbReference type="Proteomes" id="UP000267821"/>
    </source>
</evidence>
<gene>
    <name evidence="2" type="ORF">L211DRAFT_588166</name>
</gene>
<dbReference type="InParanoid" id="A0A3N4LDU4"/>
<feature type="compositionally biased region" description="Basic and acidic residues" evidence="1">
    <location>
        <begin position="721"/>
        <end position="731"/>
    </location>
</feature>
<dbReference type="PRINTS" id="PR01217">
    <property type="entry name" value="PRICHEXTENSN"/>
</dbReference>
<feature type="compositionally biased region" description="Polar residues" evidence="1">
    <location>
        <begin position="409"/>
        <end position="422"/>
    </location>
</feature>
<feature type="compositionally biased region" description="Pro residues" evidence="1">
    <location>
        <begin position="457"/>
        <end position="466"/>
    </location>
</feature>
<sequence length="1062" mass="116059">MGFGTEIRGRLSTGSHDSPVVRGNVNKAATEALPEDLLTRIYELCIDGYKLLLSGTLGTNEIRSSLDNEYVRLQLWGIDTGILKGKLGVLRAHPLYQTAGFILQKILRRLLRLGGAYLTDDAAQATWLQRASDYTLEMPSFFATRGEEDTSGKPPEDKDHSLTAERFWAEREEQKAPRDQATAHNVTMEVCSKQDQALEGCEETGSGIELEAGSPIYPSDSASQSGIHESQVAEGTSISKLEMGKPSSTVLSSGNGSSSSSVSSIVVPKVIEALTAFNNCLFSIVKEMDMAMADYGKGSLSELYAAVKVKVDETATAGKAPSIMAEDSTDPEESNIKTTRGIGKGSMEPSSPPNPTYTVKHSQATNCGQVHSTPSNPGQRDVNTPEPAWHPLKITTSPNFRLPPPPPSVSETLQSPQPIPQKSESKQALPPKVSDKTNQSAPEKRQQYTQDSTVAPTSPPRQPPSEQPNIETFFSREKIVAAAMTNDKSLFDLMHTYADMGQDMGHDMGHDTTDVGFGLFCEKYQEVVSVPLKQPWLSLDLAMCMWKNASRVIRDKFKELAKNKLQDLKRVDDDINHRAGLEPAAAVCTAYPLPVLSKELSYQRAIESSARPRKSTPAPVYGETGLVYIGAEGRRYPWPKTGDNSRDRRSSPPPPNMANLVYEITAPTSPNGSPTRGGGVRSTYARGDDGGKNYYDDRSHPSVGRSNSIYEQHRAASVHVGDSRDRGDGSRHQSTSHGGGSRRPARSNRSSRSRASTYGRHYHSSSSDSSDEYGYYTPRSRSRKRSSSGPNESLVYREYNYGDYDDYDYDFLHPHVQKQHSNNSTMAWTVPTPTPAPPTPAPPNPAPPNPAPPNPAPPNPAPPTYSPRLPLPHPFGHRSRVSSVENSHNSQRGFEAARRLTEQQQQRNQLTRGSDRSSYTPSSNPPSSHTPSFHPSSHAPSFHPDSSHAHSSFVYPYLVGAQGISQAQSSETLREPPRSILRPSSLPPPNSTITVQDSVSGENKTNTRVAGYDLEHRISIVENKLASLGSPYSHPPPQFPPPPQLARKQKSVSIPIPENYAT</sequence>
<keyword evidence="3" id="KW-1185">Reference proteome</keyword>
<dbReference type="Proteomes" id="UP000267821">
    <property type="component" value="Unassembled WGS sequence"/>
</dbReference>
<reference evidence="2 3" key="1">
    <citation type="journal article" date="2018" name="Nat. Ecol. Evol.">
        <title>Pezizomycetes genomes reveal the molecular basis of ectomycorrhizal truffle lifestyle.</title>
        <authorList>
            <person name="Murat C."/>
            <person name="Payen T."/>
            <person name="Noel B."/>
            <person name="Kuo A."/>
            <person name="Morin E."/>
            <person name="Chen J."/>
            <person name="Kohler A."/>
            <person name="Krizsan K."/>
            <person name="Balestrini R."/>
            <person name="Da Silva C."/>
            <person name="Montanini B."/>
            <person name="Hainaut M."/>
            <person name="Levati E."/>
            <person name="Barry K.W."/>
            <person name="Belfiori B."/>
            <person name="Cichocki N."/>
            <person name="Clum A."/>
            <person name="Dockter R.B."/>
            <person name="Fauchery L."/>
            <person name="Guy J."/>
            <person name="Iotti M."/>
            <person name="Le Tacon F."/>
            <person name="Lindquist E.A."/>
            <person name="Lipzen A."/>
            <person name="Malagnac F."/>
            <person name="Mello A."/>
            <person name="Molinier V."/>
            <person name="Miyauchi S."/>
            <person name="Poulain J."/>
            <person name="Riccioni C."/>
            <person name="Rubini A."/>
            <person name="Sitrit Y."/>
            <person name="Splivallo R."/>
            <person name="Traeger S."/>
            <person name="Wang M."/>
            <person name="Zifcakova L."/>
            <person name="Wipf D."/>
            <person name="Zambonelli A."/>
            <person name="Paolocci F."/>
            <person name="Nowrousian M."/>
            <person name="Ottonello S."/>
            <person name="Baldrian P."/>
            <person name="Spatafora J.W."/>
            <person name="Henrissat B."/>
            <person name="Nagy L.G."/>
            <person name="Aury J.M."/>
            <person name="Wincker P."/>
            <person name="Grigoriev I.V."/>
            <person name="Bonfante P."/>
            <person name="Martin F.M."/>
        </authorList>
    </citation>
    <scope>NUCLEOTIDE SEQUENCE [LARGE SCALE GENOMIC DNA]</scope>
    <source>
        <strain evidence="2 3">ATCC MYA-4762</strain>
    </source>
</reference>
<evidence type="ECO:0000256" key="1">
    <source>
        <dbReference type="SAM" id="MobiDB-lite"/>
    </source>
</evidence>
<accession>A0A3N4LDU4</accession>
<evidence type="ECO:0000313" key="2">
    <source>
        <dbReference type="EMBL" id="RPB19878.1"/>
    </source>
</evidence>
<feature type="region of interest" description="Disordered" evidence="1">
    <location>
        <begin position="825"/>
        <end position="949"/>
    </location>
</feature>
<feature type="compositionally biased region" description="Polar residues" evidence="1">
    <location>
        <begin position="356"/>
        <end position="382"/>
    </location>
</feature>
<name>A0A3N4LDU4_9PEZI</name>
<protein>
    <submittedName>
        <fullName evidence="2">Uncharacterized protein</fullName>
    </submittedName>
</protein>
<feature type="compositionally biased region" description="Polar residues" evidence="1">
    <location>
        <begin position="902"/>
        <end position="912"/>
    </location>
</feature>
<feature type="compositionally biased region" description="Pro residues" evidence="1">
    <location>
        <begin position="832"/>
        <end position="873"/>
    </location>
</feature>
<feature type="compositionally biased region" description="Polar residues" evidence="1">
    <location>
        <begin position="881"/>
        <end position="892"/>
    </location>
</feature>
<feature type="compositionally biased region" description="Polar residues" evidence="1">
    <location>
        <begin position="991"/>
        <end position="1003"/>
    </location>
</feature>
<dbReference type="OrthoDB" id="5408578at2759"/>
<feature type="compositionally biased region" description="Polar residues" evidence="1">
    <location>
        <begin position="436"/>
        <end position="456"/>
    </location>
</feature>